<dbReference type="Pfam" id="PF07690">
    <property type="entry name" value="MFS_1"/>
    <property type="match status" value="1"/>
</dbReference>
<evidence type="ECO:0000313" key="9">
    <source>
        <dbReference type="EMBL" id="EWC63689.1"/>
    </source>
</evidence>
<keyword evidence="4 7" id="KW-0812">Transmembrane</keyword>
<evidence type="ECO:0000256" key="5">
    <source>
        <dbReference type="ARBA" id="ARBA00022989"/>
    </source>
</evidence>
<dbReference type="STRING" id="909613.UO65_0986"/>
<dbReference type="SUPFAM" id="SSF103473">
    <property type="entry name" value="MFS general substrate transporter"/>
    <property type="match status" value="1"/>
</dbReference>
<evidence type="ECO:0000259" key="8">
    <source>
        <dbReference type="PROSITE" id="PS50850"/>
    </source>
</evidence>
<dbReference type="InterPro" id="IPR004638">
    <property type="entry name" value="EmrB-like"/>
</dbReference>
<feature type="transmembrane region" description="Helical" evidence="7">
    <location>
        <begin position="122"/>
        <end position="143"/>
    </location>
</feature>
<feature type="transmembrane region" description="Helical" evidence="7">
    <location>
        <begin position="291"/>
        <end position="316"/>
    </location>
</feature>
<evidence type="ECO:0000256" key="4">
    <source>
        <dbReference type="ARBA" id="ARBA00022692"/>
    </source>
</evidence>
<feature type="transmembrane region" description="Helical" evidence="7">
    <location>
        <begin position="322"/>
        <end position="344"/>
    </location>
</feature>
<dbReference type="GO" id="GO:0005886">
    <property type="term" value="C:plasma membrane"/>
    <property type="evidence" value="ECO:0007669"/>
    <property type="project" value="UniProtKB-SubCell"/>
</dbReference>
<dbReference type="InterPro" id="IPR020846">
    <property type="entry name" value="MFS_dom"/>
</dbReference>
<feature type="transmembrane region" description="Helical" evidence="7">
    <location>
        <begin position="421"/>
        <end position="441"/>
    </location>
</feature>
<feature type="domain" description="Major facilitator superfamily (MFS) profile" evidence="8">
    <location>
        <begin position="31"/>
        <end position="480"/>
    </location>
</feature>
<dbReference type="eggNOG" id="COG0477">
    <property type="taxonomic scope" value="Bacteria"/>
</dbReference>
<evidence type="ECO:0000256" key="6">
    <source>
        <dbReference type="ARBA" id="ARBA00023136"/>
    </source>
</evidence>
<feature type="transmembrane region" description="Helical" evidence="7">
    <location>
        <begin position="381"/>
        <end position="400"/>
    </location>
</feature>
<keyword evidence="5 7" id="KW-1133">Transmembrane helix</keyword>
<name>W7JCC7_9PSEU</name>
<feature type="transmembrane region" description="Helical" evidence="7">
    <location>
        <begin position="457"/>
        <end position="475"/>
    </location>
</feature>
<dbReference type="AlphaFoldDB" id="W7JCC7"/>
<dbReference type="InterPro" id="IPR036259">
    <property type="entry name" value="MFS_trans_sf"/>
</dbReference>
<evidence type="ECO:0000256" key="2">
    <source>
        <dbReference type="ARBA" id="ARBA00022448"/>
    </source>
</evidence>
<feature type="transmembrane region" description="Helical" evidence="7">
    <location>
        <begin position="155"/>
        <end position="178"/>
    </location>
</feature>
<proteinExistence type="predicted"/>
<sequence length="485" mass="50043">MSDVPGTTETTAETTGETAHPTDFDWPFLRLVLVMVLGGMMAFLDATIVNVGVDTLRTEFGTGLETIQWVATGYLLAVAVVTPLAGWLIDRFGGKRMWLTGLVAFLVGSVLCSLAWSAPSLIAFRVVQGLGGGMLEPIMLALLVRAAGPARIGRLMGLLGAVTVGPVLGPLLGGTILANLDWHWLFLINVPLGLAAIACAVRYLPADSPGAGGGGAPPAKVDVLGIALLCPASVGLMFGLSRAGDGSGFGSAPVVLGLVVGAVFLIAYLVHALRMSGTPLIDPRLFARWTYTASAIGMTVLGVVLFSLLFLIPLYYQEIRSYGPLAVGLLLAPLGLGALVGNPVAGKYVDRLGARVLAPFGGLLIAATAVVFITAGPTTPVGWLIPWTFLAGFGVGCVGAPTMGSLYRTVPGDAVPRATSAAMVLHQLGAAFGIAIVALVLQRNLASGTAESAYSDTFWSLLVAAALIFVVGFALPRRQRPTETG</sequence>
<organism evidence="9 10">
    <name type="scientific">Actinokineospora spheciospongiae</name>
    <dbReference type="NCBI Taxonomy" id="909613"/>
    <lineage>
        <taxon>Bacteria</taxon>
        <taxon>Bacillati</taxon>
        <taxon>Actinomycetota</taxon>
        <taxon>Actinomycetes</taxon>
        <taxon>Pseudonocardiales</taxon>
        <taxon>Pseudonocardiaceae</taxon>
        <taxon>Actinokineospora</taxon>
    </lineage>
</organism>
<dbReference type="RefSeq" id="WP_084175323.1">
    <property type="nucleotide sequence ID" value="NZ_AYXG01000039.1"/>
</dbReference>
<gene>
    <name evidence="9" type="ORF">UO65_0986</name>
</gene>
<accession>W7JCC7</accession>
<dbReference type="GO" id="GO:0022857">
    <property type="term" value="F:transmembrane transporter activity"/>
    <property type="evidence" value="ECO:0007669"/>
    <property type="project" value="InterPro"/>
</dbReference>
<reference evidence="9 10" key="1">
    <citation type="journal article" date="2014" name="Genome Announc.">
        <title>Draft Genome Sequence of the Antitrypanosomally Active Sponge-Associated Bacterium Actinokineospora sp. Strain EG49.</title>
        <authorList>
            <person name="Harjes J."/>
            <person name="Ryu T."/>
            <person name="Abdelmohsen U.R."/>
            <person name="Moitinho-Silva L."/>
            <person name="Horn H."/>
            <person name="Ravasi T."/>
            <person name="Hentschel U."/>
        </authorList>
    </citation>
    <scope>NUCLEOTIDE SEQUENCE [LARGE SCALE GENOMIC DNA]</scope>
    <source>
        <strain evidence="9 10">EG49</strain>
    </source>
</reference>
<dbReference type="Proteomes" id="UP000019277">
    <property type="component" value="Unassembled WGS sequence"/>
</dbReference>
<dbReference type="PANTHER" id="PTHR42718">
    <property type="entry name" value="MAJOR FACILITATOR SUPERFAMILY MULTIDRUG TRANSPORTER MFSC"/>
    <property type="match status" value="1"/>
</dbReference>
<dbReference type="EMBL" id="AYXG01000039">
    <property type="protein sequence ID" value="EWC63689.1"/>
    <property type="molecule type" value="Genomic_DNA"/>
</dbReference>
<keyword evidence="10" id="KW-1185">Reference proteome</keyword>
<evidence type="ECO:0000256" key="7">
    <source>
        <dbReference type="SAM" id="Phobius"/>
    </source>
</evidence>
<dbReference type="PROSITE" id="PS50850">
    <property type="entry name" value="MFS"/>
    <property type="match status" value="1"/>
</dbReference>
<dbReference type="OrthoDB" id="9812221at2"/>
<dbReference type="PANTHER" id="PTHR42718:SF46">
    <property type="entry name" value="BLR6921 PROTEIN"/>
    <property type="match status" value="1"/>
</dbReference>
<evidence type="ECO:0000256" key="3">
    <source>
        <dbReference type="ARBA" id="ARBA00022475"/>
    </source>
</evidence>
<feature type="transmembrane region" description="Helical" evidence="7">
    <location>
        <begin position="96"/>
        <end position="116"/>
    </location>
</feature>
<keyword evidence="2" id="KW-0813">Transport</keyword>
<dbReference type="PATRIC" id="fig|909613.9.peg.1000"/>
<keyword evidence="6 7" id="KW-0472">Membrane</keyword>
<dbReference type="NCBIfam" id="TIGR00711">
    <property type="entry name" value="efflux_EmrB"/>
    <property type="match status" value="1"/>
</dbReference>
<dbReference type="InterPro" id="IPR011701">
    <property type="entry name" value="MFS"/>
</dbReference>
<feature type="transmembrane region" description="Helical" evidence="7">
    <location>
        <begin position="356"/>
        <end position="375"/>
    </location>
</feature>
<keyword evidence="3" id="KW-1003">Cell membrane</keyword>
<feature type="transmembrane region" description="Helical" evidence="7">
    <location>
        <begin position="69"/>
        <end position="89"/>
    </location>
</feature>
<feature type="transmembrane region" description="Helical" evidence="7">
    <location>
        <begin position="249"/>
        <end position="270"/>
    </location>
</feature>
<evidence type="ECO:0000313" key="10">
    <source>
        <dbReference type="Proteomes" id="UP000019277"/>
    </source>
</evidence>
<dbReference type="Gene3D" id="1.20.1250.20">
    <property type="entry name" value="MFS general substrate transporter like domains"/>
    <property type="match status" value="2"/>
</dbReference>
<feature type="transmembrane region" description="Helical" evidence="7">
    <location>
        <begin position="28"/>
        <end position="49"/>
    </location>
</feature>
<protein>
    <submittedName>
        <fullName evidence="9">Multidrug resistance protein B</fullName>
    </submittedName>
</protein>
<comment type="subcellular location">
    <subcellularLocation>
        <location evidence="1">Cell membrane</location>
        <topology evidence="1">Multi-pass membrane protein</topology>
    </subcellularLocation>
</comment>
<evidence type="ECO:0000256" key="1">
    <source>
        <dbReference type="ARBA" id="ARBA00004651"/>
    </source>
</evidence>
<feature type="transmembrane region" description="Helical" evidence="7">
    <location>
        <begin position="224"/>
        <end position="243"/>
    </location>
</feature>
<comment type="caution">
    <text evidence="9">The sequence shown here is derived from an EMBL/GenBank/DDBJ whole genome shotgun (WGS) entry which is preliminary data.</text>
</comment>
<feature type="transmembrane region" description="Helical" evidence="7">
    <location>
        <begin position="184"/>
        <end position="204"/>
    </location>
</feature>